<dbReference type="Proteomes" id="UP000584374">
    <property type="component" value="Unassembled WGS sequence"/>
</dbReference>
<dbReference type="InterPro" id="IPR025110">
    <property type="entry name" value="AMP-bd_C"/>
</dbReference>
<dbReference type="PANTHER" id="PTHR45527:SF1">
    <property type="entry name" value="FATTY ACID SYNTHASE"/>
    <property type="match status" value="1"/>
</dbReference>
<feature type="compositionally biased region" description="Basic and acidic residues" evidence="4">
    <location>
        <begin position="713"/>
        <end position="723"/>
    </location>
</feature>
<evidence type="ECO:0000256" key="4">
    <source>
        <dbReference type="SAM" id="MobiDB-lite"/>
    </source>
</evidence>
<dbReference type="Gene3D" id="2.30.38.10">
    <property type="entry name" value="Luciferase, Domain 3"/>
    <property type="match status" value="1"/>
</dbReference>
<dbReference type="Pfam" id="PF13193">
    <property type="entry name" value="AMP-binding_C"/>
    <property type="match status" value="1"/>
</dbReference>
<dbReference type="InterPro" id="IPR010071">
    <property type="entry name" value="AA_adenyl_dom"/>
</dbReference>
<dbReference type="RefSeq" id="WP_221467258.1">
    <property type="nucleotide sequence ID" value="NZ_JACHIW010000001.1"/>
</dbReference>
<comment type="caution">
    <text evidence="8">The sequence shown here is derived from an EMBL/GenBank/DDBJ whole genome shotgun (WGS) entry which is preliminary data.</text>
</comment>
<dbReference type="Gene3D" id="3.30.559.30">
    <property type="entry name" value="Nonribosomal peptide synthetase, condensation domain"/>
    <property type="match status" value="1"/>
</dbReference>
<evidence type="ECO:0000256" key="3">
    <source>
        <dbReference type="ARBA" id="ARBA00022553"/>
    </source>
</evidence>
<dbReference type="GO" id="GO:0044550">
    <property type="term" value="P:secondary metabolite biosynthetic process"/>
    <property type="evidence" value="ECO:0007669"/>
    <property type="project" value="UniProtKB-ARBA"/>
</dbReference>
<dbReference type="EMBL" id="JACHIW010000001">
    <property type="protein sequence ID" value="MBB5156816.1"/>
    <property type="molecule type" value="Genomic_DNA"/>
</dbReference>
<dbReference type="InterPro" id="IPR020845">
    <property type="entry name" value="AMP-binding_CS"/>
</dbReference>
<dbReference type="PANTHER" id="PTHR45527">
    <property type="entry name" value="NONRIBOSOMAL PEPTIDE SYNTHETASE"/>
    <property type="match status" value="1"/>
</dbReference>
<dbReference type="FunFam" id="3.40.50.12780:FF:000012">
    <property type="entry name" value="Non-ribosomal peptide synthetase"/>
    <property type="match status" value="1"/>
</dbReference>
<reference evidence="8 9" key="1">
    <citation type="submission" date="2020-08" db="EMBL/GenBank/DDBJ databases">
        <title>Sequencing the genomes of 1000 actinobacteria strains.</title>
        <authorList>
            <person name="Klenk H.-P."/>
        </authorList>
    </citation>
    <scope>NUCLEOTIDE SEQUENCE [LARGE SCALE GENOMIC DNA]</scope>
    <source>
        <strain evidence="8 9">DSM 45584</strain>
    </source>
</reference>
<dbReference type="Gene3D" id="1.10.1200.10">
    <property type="entry name" value="ACP-like"/>
    <property type="match status" value="1"/>
</dbReference>
<evidence type="ECO:0000259" key="6">
    <source>
        <dbReference type="Pfam" id="PF00550"/>
    </source>
</evidence>
<dbReference type="PROSITE" id="PS00455">
    <property type="entry name" value="AMP_BINDING"/>
    <property type="match status" value="1"/>
</dbReference>
<feature type="region of interest" description="Disordered" evidence="4">
    <location>
        <begin position="704"/>
        <end position="733"/>
    </location>
</feature>
<dbReference type="GO" id="GO:0043041">
    <property type="term" value="P:amino acid activation for nonribosomal peptide biosynthetic process"/>
    <property type="evidence" value="ECO:0007669"/>
    <property type="project" value="TreeGrafter"/>
</dbReference>
<evidence type="ECO:0000256" key="2">
    <source>
        <dbReference type="ARBA" id="ARBA00022450"/>
    </source>
</evidence>
<feature type="domain" description="Carrier" evidence="6">
    <location>
        <begin position="644"/>
        <end position="680"/>
    </location>
</feature>
<keyword evidence="9" id="KW-1185">Reference proteome</keyword>
<keyword evidence="3" id="KW-0597">Phosphoprotein</keyword>
<dbReference type="FunFam" id="2.30.38.10:FF:000001">
    <property type="entry name" value="Non-ribosomal peptide synthetase PvdI"/>
    <property type="match status" value="1"/>
</dbReference>
<dbReference type="InterPro" id="IPR000873">
    <property type="entry name" value="AMP-dep_synth/lig_dom"/>
</dbReference>
<dbReference type="FunFam" id="3.30.300.30:FF:000010">
    <property type="entry name" value="Enterobactin synthetase component F"/>
    <property type="match status" value="1"/>
</dbReference>
<accession>A0A840Q8P2</accession>
<dbReference type="Pfam" id="PF00501">
    <property type="entry name" value="AMP-binding"/>
    <property type="match status" value="1"/>
</dbReference>
<dbReference type="NCBIfam" id="TIGR01733">
    <property type="entry name" value="AA-adenyl-dom"/>
    <property type="match status" value="1"/>
</dbReference>
<dbReference type="SUPFAM" id="SSF56801">
    <property type="entry name" value="Acetyl-CoA synthetase-like"/>
    <property type="match status" value="1"/>
</dbReference>
<keyword evidence="2" id="KW-0596">Phosphopantetheine</keyword>
<feature type="domain" description="AMP-dependent synthetase/ligase" evidence="5">
    <location>
        <begin position="126"/>
        <end position="477"/>
    </location>
</feature>
<dbReference type="InterPro" id="IPR045851">
    <property type="entry name" value="AMP-bd_C_sf"/>
</dbReference>
<protein>
    <submittedName>
        <fullName evidence="8">Amino acid adenylation domain-containing protein</fullName>
    </submittedName>
</protein>
<evidence type="ECO:0000256" key="1">
    <source>
        <dbReference type="ARBA" id="ARBA00001957"/>
    </source>
</evidence>
<proteinExistence type="predicted"/>
<evidence type="ECO:0000313" key="9">
    <source>
        <dbReference type="Proteomes" id="UP000584374"/>
    </source>
</evidence>
<dbReference type="Gene3D" id="3.30.300.30">
    <property type="match status" value="1"/>
</dbReference>
<dbReference type="Pfam" id="PF00550">
    <property type="entry name" value="PP-binding"/>
    <property type="match status" value="1"/>
</dbReference>
<dbReference type="GO" id="GO:0005737">
    <property type="term" value="C:cytoplasm"/>
    <property type="evidence" value="ECO:0007669"/>
    <property type="project" value="TreeGrafter"/>
</dbReference>
<evidence type="ECO:0000259" key="7">
    <source>
        <dbReference type="Pfam" id="PF13193"/>
    </source>
</evidence>
<dbReference type="AlphaFoldDB" id="A0A840Q8P2"/>
<dbReference type="SUPFAM" id="SSF47336">
    <property type="entry name" value="ACP-like"/>
    <property type="match status" value="1"/>
</dbReference>
<dbReference type="InterPro" id="IPR009081">
    <property type="entry name" value="PP-bd_ACP"/>
</dbReference>
<sequence>MDPGATVAELAAGAVTLPTELGSPLVAFAHDSAVPDTPRAELHLAIIRQGSIWQAELRYVPGLFGAETAERMLSQLRTLVADVARDSATPVSRLSLLGPEEMERILVGFNDTVTDLPHGTCLHTWFEMQATARPDATAVVQGARSWTYTWIDRAADRLAGRLRASGVGPGDRVGLCLERSAELLAAILAILKAGAAYVPLDPDYPEQRLAAMLDGTSCAAVVTDAARTACLPGADRPTLVTNGLFDEPVEGERLDSTAGPEDLCYVIHTSGSTGAPKPIALRHRGVVNNIADLNSRFEVSPSDRVLALSSPSFDMSVYEFLGITAVGGTVIVPESEHTKDVAHWALLCARHGVTVWNSAPALLELLVDYLEHTGERAFDALRLVLLGGDWVPVSLPDRLHAFAPDARFAVMGGATEASIHSTLYEVTTTDPAWTSIPYGRPMANQRTYILDDALRPVPPGVVGELHLAGTGLARGYLDRPDLTAERFHDWSYGAVHDRLYRTGDLARYRPDGVLELIGRKDFQVKVNGLRIELGEIEAVLRSHPDIKDSVVMARSDGGRQRLVGCAVPRPGTAPEPAALRAHLAKSLPAFMVPAAVLVLDTLPLNANGKLDRKAIGALDPDRPALKSAPATTDDTPQGPWEQHIAAVWTEILNVEPVGRDSDFFALGGDSMTALRCLARIDPGLRWPELARHSTVPALAARLTTMGHTPPTPRLDRPTSDGRRPHGGASTSKE</sequence>
<feature type="domain" description="AMP-binding enzyme C-terminal" evidence="7">
    <location>
        <begin position="535"/>
        <end position="609"/>
    </location>
</feature>
<dbReference type="GO" id="GO:0031177">
    <property type="term" value="F:phosphopantetheine binding"/>
    <property type="evidence" value="ECO:0007669"/>
    <property type="project" value="TreeGrafter"/>
</dbReference>
<gene>
    <name evidence="8" type="ORF">BJ970_004350</name>
</gene>
<dbReference type="FunFam" id="3.40.50.980:FF:000001">
    <property type="entry name" value="Non-ribosomal peptide synthetase"/>
    <property type="match status" value="1"/>
</dbReference>
<dbReference type="Gene3D" id="3.40.50.980">
    <property type="match status" value="2"/>
</dbReference>
<evidence type="ECO:0000313" key="8">
    <source>
        <dbReference type="EMBL" id="MBB5156816.1"/>
    </source>
</evidence>
<comment type="cofactor">
    <cofactor evidence="1">
        <name>pantetheine 4'-phosphate</name>
        <dbReference type="ChEBI" id="CHEBI:47942"/>
    </cofactor>
</comment>
<feature type="region of interest" description="Disordered" evidence="4">
    <location>
        <begin position="619"/>
        <end position="638"/>
    </location>
</feature>
<organism evidence="8 9">
    <name type="scientific">Saccharopolyspora phatthalungensis</name>
    <dbReference type="NCBI Taxonomy" id="664693"/>
    <lineage>
        <taxon>Bacteria</taxon>
        <taxon>Bacillati</taxon>
        <taxon>Actinomycetota</taxon>
        <taxon>Actinomycetes</taxon>
        <taxon>Pseudonocardiales</taxon>
        <taxon>Pseudonocardiaceae</taxon>
        <taxon>Saccharopolyspora</taxon>
    </lineage>
</organism>
<dbReference type="InterPro" id="IPR036736">
    <property type="entry name" value="ACP-like_sf"/>
</dbReference>
<evidence type="ECO:0000259" key="5">
    <source>
        <dbReference type="Pfam" id="PF00501"/>
    </source>
</evidence>
<name>A0A840Q8P2_9PSEU</name>